<evidence type="ECO:0000256" key="3">
    <source>
        <dbReference type="ARBA" id="ARBA00022692"/>
    </source>
</evidence>
<feature type="transmembrane region" description="Helical" evidence="6">
    <location>
        <begin position="183"/>
        <end position="204"/>
    </location>
</feature>
<feature type="transmembrane region" description="Helical" evidence="6">
    <location>
        <begin position="150"/>
        <end position="171"/>
    </location>
</feature>
<feature type="transmembrane region" description="Helical" evidence="6">
    <location>
        <begin position="113"/>
        <end position="130"/>
    </location>
</feature>
<organism evidence="8 9">
    <name type="scientific">Rhodococcus qingshengii</name>
    <dbReference type="NCBI Taxonomy" id="334542"/>
    <lineage>
        <taxon>Bacteria</taxon>
        <taxon>Bacillati</taxon>
        <taxon>Actinomycetota</taxon>
        <taxon>Actinomycetes</taxon>
        <taxon>Mycobacteriales</taxon>
        <taxon>Nocardiaceae</taxon>
        <taxon>Rhodococcus</taxon>
        <taxon>Rhodococcus erythropolis group</taxon>
    </lineage>
</organism>
<dbReference type="EMBL" id="JARDXE010000009">
    <property type="protein sequence ID" value="MDE8646431.1"/>
    <property type="molecule type" value="Genomic_DNA"/>
</dbReference>
<evidence type="ECO:0000256" key="6">
    <source>
        <dbReference type="SAM" id="Phobius"/>
    </source>
</evidence>
<evidence type="ECO:0000256" key="1">
    <source>
        <dbReference type="ARBA" id="ARBA00004651"/>
    </source>
</evidence>
<comment type="caution">
    <text evidence="8">The sequence shown here is derived from an EMBL/GenBank/DDBJ whole genome shotgun (WGS) entry which is preliminary data.</text>
</comment>
<reference evidence="8 9" key="1">
    <citation type="submission" date="2017-07" db="EMBL/GenBank/DDBJ databases">
        <title>Draft sequence of Rhodococcus enclensis 23b-28.</title>
        <authorList>
            <person name="Besaury L."/>
            <person name="Sancelme M."/>
            <person name="Amato P."/>
            <person name="Lallement A."/>
            <person name="Delort A.-M."/>
        </authorList>
    </citation>
    <scope>NUCLEOTIDE SEQUENCE [LARGE SCALE GENOMIC DNA]</scope>
    <source>
        <strain evidence="8 9">23b-28</strain>
    </source>
</reference>
<dbReference type="PANTHER" id="PTHR30086:SF20">
    <property type="entry name" value="ARGININE EXPORTER PROTEIN ARGO-RELATED"/>
    <property type="match status" value="1"/>
</dbReference>
<dbReference type="Pfam" id="PF01810">
    <property type="entry name" value="LysE"/>
    <property type="match status" value="1"/>
</dbReference>
<evidence type="ECO:0000313" key="8">
    <source>
        <dbReference type="EMBL" id="PCK28118.1"/>
    </source>
</evidence>
<evidence type="ECO:0000256" key="4">
    <source>
        <dbReference type="ARBA" id="ARBA00022989"/>
    </source>
</evidence>
<dbReference type="Proteomes" id="UP000230886">
    <property type="component" value="Unassembled WGS sequence"/>
</dbReference>
<evidence type="ECO:0000256" key="2">
    <source>
        <dbReference type="ARBA" id="ARBA00022475"/>
    </source>
</evidence>
<evidence type="ECO:0000313" key="7">
    <source>
        <dbReference type="EMBL" id="MDE8646431.1"/>
    </source>
</evidence>
<feature type="transmembrane region" description="Helical" evidence="6">
    <location>
        <begin position="12"/>
        <end position="32"/>
    </location>
</feature>
<keyword evidence="2" id="KW-1003">Cell membrane</keyword>
<gene>
    <name evidence="8" type="ORF">CHR55_06690</name>
    <name evidence="7" type="ORF">PXH69_15820</name>
</gene>
<sequence length="206" mass="21550">MLSTNDPASALVGFGVGLSLIVAIGAQNAFVLRQGLTRSHVLPIVAVCALSDAILILAGVSGIGTLLEHAPSMITFVRIAGAVFLLSYALFAAKRALHPQTLAPDRHGNGSRLAAVTMALALTWLNPHVYLDTVVLMGSIANGRGEIGRWWFAAGAITASVVWFGALGYGARLLTPLFAKPNAWRVLDALIAVMMAVLGISLLVEL</sequence>
<keyword evidence="3 6" id="KW-0812">Transmembrane</keyword>
<dbReference type="Proteomes" id="UP001217325">
    <property type="component" value="Unassembled WGS sequence"/>
</dbReference>
<dbReference type="GO" id="GO:0005886">
    <property type="term" value="C:plasma membrane"/>
    <property type="evidence" value="ECO:0007669"/>
    <property type="project" value="UniProtKB-SubCell"/>
</dbReference>
<dbReference type="EMBL" id="NOVD01000003">
    <property type="protein sequence ID" value="PCK28118.1"/>
    <property type="molecule type" value="Genomic_DNA"/>
</dbReference>
<evidence type="ECO:0000313" key="9">
    <source>
        <dbReference type="Proteomes" id="UP000230886"/>
    </source>
</evidence>
<reference evidence="7" key="2">
    <citation type="submission" date="2023-02" db="EMBL/GenBank/DDBJ databases">
        <title>A novel hydrolase synthesized by Rhodococcus erythropolis HQ is responsible for the detoxification of Zearalenone.</title>
        <authorList>
            <person name="Hu J."/>
            <person name="Xu J."/>
        </authorList>
    </citation>
    <scope>NUCLEOTIDE SEQUENCE</scope>
    <source>
        <strain evidence="7">HQ</strain>
    </source>
</reference>
<proteinExistence type="predicted"/>
<comment type="subcellular location">
    <subcellularLocation>
        <location evidence="1">Cell membrane</location>
        <topology evidence="1">Multi-pass membrane protein</topology>
    </subcellularLocation>
</comment>
<protein>
    <submittedName>
        <fullName evidence="7 8">Amino acid transporter</fullName>
    </submittedName>
</protein>
<keyword evidence="4 6" id="KW-1133">Transmembrane helix</keyword>
<keyword evidence="5 6" id="KW-0472">Membrane</keyword>
<dbReference type="PANTHER" id="PTHR30086">
    <property type="entry name" value="ARGININE EXPORTER PROTEIN ARGO"/>
    <property type="match status" value="1"/>
</dbReference>
<dbReference type="InterPro" id="IPR001123">
    <property type="entry name" value="LeuE-type"/>
</dbReference>
<accession>A0A2A5JEV8</accession>
<dbReference type="GO" id="GO:0015171">
    <property type="term" value="F:amino acid transmembrane transporter activity"/>
    <property type="evidence" value="ECO:0007669"/>
    <property type="project" value="TreeGrafter"/>
</dbReference>
<dbReference type="KEGG" id="rqi:C1M55_28435"/>
<accession>A0A069JFX5</accession>
<dbReference type="RefSeq" id="WP_042451547.1">
    <property type="nucleotide sequence ID" value="NZ_CP025959.1"/>
</dbReference>
<feature type="transmembrane region" description="Helical" evidence="6">
    <location>
        <begin position="73"/>
        <end position="93"/>
    </location>
</feature>
<dbReference type="AlphaFoldDB" id="A0A069JFX5"/>
<feature type="transmembrane region" description="Helical" evidence="6">
    <location>
        <begin position="44"/>
        <end position="67"/>
    </location>
</feature>
<evidence type="ECO:0000256" key="5">
    <source>
        <dbReference type="ARBA" id="ARBA00023136"/>
    </source>
</evidence>
<name>A0A069JFX5_RHOSG</name>